<accession>A0A5J5EJ43</accession>
<evidence type="ECO:0000313" key="2">
    <source>
        <dbReference type="Proteomes" id="UP000326924"/>
    </source>
</evidence>
<dbReference type="InParanoid" id="A0A5J5EJ43"/>
<evidence type="ECO:0000313" key="1">
    <source>
        <dbReference type="EMBL" id="KAA8895059.1"/>
    </source>
</evidence>
<dbReference type="AlphaFoldDB" id="A0A5J5EJ43"/>
<reference evidence="1 2" key="1">
    <citation type="submission" date="2019-09" db="EMBL/GenBank/DDBJ databases">
        <title>Draft genome of the ectomycorrhizal ascomycete Sphaerosporella brunnea.</title>
        <authorList>
            <consortium name="DOE Joint Genome Institute"/>
            <person name="Benucci G.M."/>
            <person name="Marozzi G."/>
            <person name="Antonielli L."/>
            <person name="Sanchez S."/>
            <person name="Marco P."/>
            <person name="Wang X."/>
            <person name="Falini L.B."/>
            <person name="Barry K."/>
            <person name="Haridas S."/>
            <person name="Lipzen A."/>
            <person name="Labutti K."/>
            <person name="Grigoriev I.V."/>
            <person name="Murat C."/>
            <person name="Martin F."/>
            <person name="Albertini E."/>
            <person name="Donnini D."/>
            <person name="Bonito G."/>
        </authorList>
    </citation>
    <scope>NUCLEOTIDE SEQUENCE [LARGE SCALE GENOMIC DNA]</scope>
    <source>
        <strain evidence="1 2">Sb_GMNB300</strain>
    </source>
</reference>
<dbReference type="EMBL" id="VXIS01000290">
    <property type="protein sequence ID" value="KAA8895059.1"/>
    <property type="molecule type" value="Genomic_DNA"/>
</dbReference>
<gene>
    <name evidence="1" type="ORF">FN846DRAFT_361837</name>
</gene>
<organism evidence="1 2">
    <name type="scientific">Sphaerosporella brunnea</name>
    <dbReference type="NCBI Taxonomy" id="1250544"/>
    <lineage>
        <taxon>Eukaryota</taxon>
        <taxon>Fungi</taxon>
        <taxon>Dikarya</taxon>
        <taxon>Ascomycota</taxon>
        <taxon>Pezizomycotina</taxon>
        <taxon>Pezizomycetes</taxon>
        <taxon>Pezizales</taxon>
        <taxon>Pyronemataceae</taxon>
        <taxon>Sphaerosporella</taxon>
    </lineage>
</organism>
<proteinExistence type="predicted"/>
<protein>
    <submittedName>
        <fullName evidence="1">Uncharacterized protein</fullName>
    </submittedName>
</protein>
<keyword evidence="2" id="KW-1185">Reference proteome</keyword>
<comment type="caution">
    <text evidence="1">The sequence shown here is derived from an EMBL/GenBank/DDBJ whole genome shotgun (WGS) entry which is preliminary data.</text>
</comment>
<sequence>MASSSSSITTRPRGTLHMATLGSIAVGWPGMLAASLAPSVAGGGRAAGSSKAFLATKRSSRLAVVECPCSSSVGVVDAAMADLIRSPAGFPAGCCLCCFFTNNYRITPRIPSTPGLARSEGFCSGSPHTITMMTTTKVEFIDPADARGERDLVLVHSLARTMVYRRNHLPKPSNNASSIDNKGQIRCVCWLTDRDSHGRLIWANHHTVAVDHAGGVHNHGVCGRYNPAPVTGTKVPLHLLLGFRRNHQPPTGKFTTTRVSSNRSRSAASLLAESKCSHDVKNATEGFRKVIVRIYNPLPRPSYSLRPTDLALHPIVMTLPK</sequence>
<dbReference type="Proteomes" id="UP000326924">
    <property type="component" value="Unassembled WGS sequence"/>
</dbReference>
<name>A0A5J5EJ43_9PEZI</name>